<sequence>MLKRDVVEMASSPWASLIVLVKKKDGLCRFCVDYQQLNTLIRKDAHPLLRIDYTLDALAGAQWSSTLDQQAAIGRWRWRNRTRRRRPSSPLMACTSSK</sequence>
<organism evidence="1 2">
    <name type="scientific">Trichinella nelsoni</name>
    <dbReference type="NCBI Taxonomy" id="6336"/>
    <lineage>
        <taxon>Eukaryota</taxon>
        <taxon>Metazoa</taxon>
        <taxon>Ecdysozoa</taxon>
        <taxon>Nematoda</taxon>
        <taxon>Enoplea</taxon>
        <taxon>Dorylaimia</taxon>
        <taxon>Trichinellida</taxon>
        <taxon>Trichinellidae</taxon>
        <taxon>Trichinella</taxon>
    </lineage>
</organism>
<dbReference type="InterPro" id="IPR053134">
    <property type="entry name" value="RNA-dir_DNA_polymerase"/>
</dbReference>
<comment type="caution">
    <text evidence="1">The sequence shown here is derived from an EMBL/GenBank/DDBJ whole genome shotgun (WGS) entry which is preliminary data.</text>
</comment>
<evidence type="ECO:0000313" key="1">
    <source>
        <dbReference type="EMBL" id="KRX27304.1"/>
    </source>
</evidence>
<keyword evidence="2" id="KW-1185">Reference proteome</keyword>
<evidence type="ECO:0000313" key="2">
    <source>
        <dbReference type="Proteomes" id="UP000054630"/>
    </source>
</evidence>
<protein>
    <submittedName>
        <fullName evidence="1">Transposon Ty3-G Gag-Pol polyprotein</fullName>
    </submittedName>
</protein>
<dbReference type="InterPro" id="IPR043128">
    <property type="entry name" value="Rev_trsase/Diguanyl_cyclase"/>
</dbReference>
<dbReference type="InterPro" id="IPR043502">
    <property type="entry name" value="DNA/RNA_pol_sf"/>
</dbReference>
<dbReference type="Proteomes" id="UP000054630">
    <property type="component" value="Unassembled WGS sequence"/>
</dbReference>
<dbReference type="PANTHER" id="PTHR24559:SF435">
    <property type="entry name" value="RIBONUCLEASE H"/>
    <property type="match status" value="1"/>
</dbReference>
<dbReference type="EMBL" id="JYDL01000004">
    <property type="protein sequence ID" value="KRX27304.1"/>
    <property type="molecule type" value="Genomic_DNA"/>
</dbReference>
<dbReference type="SUPFAM" id="SSF56672">
    <property type="entry name" value="DNA/RNA polymerases"/>
    <property type="match status" value="1"/>
</dbReference>
<name>A0A0V0SKQ3_9BILA</name>
<dbReference type="STRING" id="6336.A0A0V0SKQ3"/>
<dbReference type="AlphaFoldDB" id="A0A0V0SKQ3"/>
<reference evidence="1 2" key="1">
    <citation type="submission" date="2015-01" db="EMBL/GenBank/DDBJ databases">
        <title>Evolution of Trichinella species and genotypes.</title>
        <authorList>
            <person name="Korhonen P.K."/>
            <person name="Edoardo P."/>
            <person name="Giuseppe L.R."/>
            <person name="Gasser R.B."/>
        </authorList>
    </citation>
    <scope>NUCLEOTIDE SEQUENCE [LARGE SCALE GENOMIC DNA]</scope>
    <source>
        <strain evidence="1">ISS37</strain>
    </source>
</reference>
<dbReference type="Gene3D" id="3.30.70.270">
    <property type="match status" value="1"/>
</dbReference>
<gene>
    <name evidence="1" type="primary">TY3B-G</name>
    <name evidence="1" type="ORF">T07_1895</name>
</gene>
<accession>A0A0V0SKQ3</accession>
<dbReference type="PANTHER" id="PTHR24559">
    <property type="entry name" value="TRANSPOSON TY3-I GAG-POL POLYPROTEIN"/>
    <property type="match status" value="1"/>
</dbReference>
<dbReference type="OrthoDB" id="5856733at2759"/>
<proteinExistence type="predicted"/>
<dbReference type="Gene3D" id="3.10.10.10">
    <property type="entry name" value="HIV Type 1 Reverse Transcriptase, subunit A, domain 1"/>
    <property type="match status" value="1"/>
</dbReference>